<dbReference type="InterPro" id="IPR008995">
    <property type="entry name" value="Mo/tungstate-bd_C_term_dom"/>
</dbReference>
<dbReference type="InterPro" id="IPR013611">
    <property type="entry name" value="Transp-assoc_OB_typ2"/>
</dbReference>
<dbReference type="SUPFAM" id="SSF52540">
    <property type="entry name" value="P-loop containing nucleoside triphosphate hydrolases"/>
    <property type="match status" value="1"/>
</dbReference>
<dbReference type="EMBL" id="CP049220">
    <property type="protein sequence ID" value="QTG17230.1"/>
    <property type="molecule type" value="Genomic_DNA"/>
</dbReference>
<evidence type="ECO:0000313" key="7">
    <source>
        <dbReference type="Proteomes" id="UP000663946"/>
    </source>
</evidence>
<organism evidence="6 7">
    <name type="scientific">Agrobacterium tumefaciens</name>
    <dbReference type="NCBI Taxonomy" id="358"/>
    <lineage>
        <taxon>Bacteria</taxon>
        <taxon>Pseudomonadati</taxon>
        <taxon>Pseudomonadota</taxon>
        <taxon>Alphaproteobacteria</taxon>
        <taxon>Hyphomicrobiales</taxon>
        <taxon>Rhizobiaceae</taxon>
        <taxon>Rhizobium/Agrobacterium group</taxon>
        <taxon>Agrobacterium</taxon>
        <taxon>Agrobacterium tumefaciens complex</taxon>
    </lineage>
</organism>
<dbReference type="Gene3D" id="2.40.50.100">
    <property type="match status" value="1"/>
</dbReference>
<dbReference type="GO" id="GO:0043190">
    <property type="term" value="C:ATP-binding cassette (ABC) transporter complex"/>
    <property type="evidence" value="ECO:0007669"/>
    <property type="project" value="InterPro"/>
</dbReference>
<dbReference type="PANTHER" id="PTHR42781">
    <property type="entry name" value="SPERMIDINE/PUTRESCINE IMPORT ATP-BINDING PROTEIN POTA"/>
    <property type="match status" value="1"/>
</dbReference>
<name>A0AAJ4N8V3_AGRTU</name>
<dbReference type="SUPFAM" id="SSF50331">
    <property type="entry name" value="MOP-like"/>
    <property type="match status" value="1"/>
</dbReference>
<dbReference type="Pfam" id="PF08402">
    <property type="entry name" value="TOBE_2"/>
    <property type="match status" value="1"/>
</dbReference>
<protein>
    <submittedName>
        <fullName evidence="6">ABC transporter ATP-binding protein</fullName>
    </submittedName>
</protein>
<dbReference type="InterPro" id="IPR003593">
    <property type="entry name" value="AAA+_ATPase"/>
</dbReference>
<geneLocation type="plasmid" evidence="6 7">
    <name>pTiQ15_94</name>
</geneLocation>
<dbReference type="Gene3D" id="3.40.50.300">
    <property type="entry name" value="P-loop containing nucleotide triphosphate hydrolases"/>
    <property type="match status" value="1"/>
</dbReference>
<dbReference type="InterPro" id="IPR003439">
    <property type="entry name" value="ABC_transporter-like_ATP-bd"/>
</dbReference>
<dbReference type="FunFam" id="3.40.50.300:FF:000425">
    <property type="entry name" value="Probable ABC transporter, ATP-binding subunit"/>
    <property type="match status" value="1"/>
</dbReference>
<dbReference type="InterPro" id="IPR027417">
    <property type="entry name" value="P-loop_NTPase"/>
</dbReference>
<dbReference type="Pfam" id="PF00005">
    <property type="entry name" value="ABC_tran"/>
    <property type="match status" value="1"/>
</dbReference>
<dbReference type="SMART" id="SM00382">
    <property type="entry name" value="AAA"/>
    <property type="match status" value="1"/>
</dbReference>
<keyword evidence="3" id="KW-0547">Nucleotide-binding</keyword>
<evidence type="ECO:0000259" key="5">
    <source>
        <dbReference type="PROSITE" id="PS50893"/>
    </source>
</evidence>
<comment type="similarity">
    <text evidence="1">Belongs to the ABC transporter superfamily.</text>
</comment>
<dbReference type="GO" id="GO:0022857">
    <property type="term" value="F:transmembrane transporter activity"/>
    <property type="evidence" value="ECO:0007669"/>
    <property type="project" value="InterPro"/>
</dbReference>
<proteinExistence type="inferred from homology"/>
<dbReference type="InterPro" id="IPR050093">
    <property type="entry name" value="ABC_SmlMolc_Importer"/>
</dbReference>
<reference evidence="6" key="1">
    <citation type="submission" date="2020-02" db="EMBL/GenBank/DDBJ databases">
        <title>Unexpected conservation and global transmission of agrobacterial virulence plasmids.</title>
        <authorList>
            <person name="Weisberg A.J."/>
            <person name="Davis E.W. II"/>
            <person name="Tabima J.R."/>
            <person name="Belcher M.S."/>
            <person name="Miller M."/>
            <person name="Kuo C.-H."/>
            <person name="Loper J.E."/>
            <person name="Grunwald N.J."/>
            <person name="Putnam M.L."/>
            <person name="Chang J.H."/>
        </authorList>
    </citation>
    <scope>NUCLEOTIDE SEQUENCE</scope>
    <source>
        <strain evidence="6">Q15/94</strain>
        <plasmid evidence="6">pTiQ15_94</plasmid>
    </source>
</reference>
<evidence type="ECO:0000313" key="6">
    <source>
        <dbReference type="EMBL" id="QTG17230.1"/>
    </source>
</evidence>
<dbReference type="InterPro" id="IPR017871">
    <property type="entry name" value="ABC_transporter-like_CS"/>
</dbReference>
<dbReference type="PROSITE" id="PS50893">
    <property type="entry name" value="ABC_TRANSPORTER_2"/>
    <property type="match status" value="1"/>
</dbReference>
<dbReference type="AlphaFoldDB" id="A0AAJ4N8V3"/>
<dbReference type="PANTHER" id="PTHR42781:SF4">
    <property type="entry name" value="SPERMIDINE_PUTRESCINE IMPORT ATP-BINDING PROTEIN POTA"/>
    <property type="match status" value="1"/>
</dbReference>
<dbReference type="PROSITE" id="PS00211">
    <property type="entry name" value="ABC_TRANSPORTER_1"/>
    <property type="match status" value="1"/>
</dbReference>
<dbReference type="GO" id="GO:0016887">
    <property type="term" value="F:ATP hydrolysis activity"/>
    <property type="evidence" value="ECO:0007669"/>
    <property type="project" value="InterPro"/>
</dbReference>
<dbReference type="GO" id="GO:0015697">
    <property type="term" value="P:quaternary ammonium group transport"/>
    <property type="evidence" value="ECO:0007669"/>
    <property type="project" value="UniProtKB-ARBA"/>
</dbReference>
<evidence type="ECO:0000256" key="3">
    <source>
        <dbReference type="ARBA" id="ARBA00022741"/>
    </source>
</evidence>
<accession>A0AAJ4N8V3</accession>
<evidence type="ECO:0000256" key="4">
    <source>
        <dbReference type="ARBA" id="ARBA00022840"/>
    </source>
</evidence>
<keyword evidence="6" id="KW-0614">Plasmid</keyword>
<dbReference type="GO" id="GO:0005524">
    <property type="term" value="F:ATP binding"/>
    <property type="evidence" value="ECO:0007669"/>
    <property type="project" value="UniProtKB-KW"/>
</dbReference>
<dbReference type="Proteomes" id="UP000663946">
    <property type="component" value="Plasmid pTiQ15_94"/>
</dbReference>
<sequence length="364" mass="39485">MTSSAELSLQRLSKSYDNKKLVLDNLDIIVAPGEIVSLLGPSGCGKTTALRIVAGLVEASSGRVMLAGKDVTSLPTYKRNIGLVFQNYALFPHMTVLDNVAFGLEMRDVARKEARRRAGEILDMVRLGALGQRRPRQLSGGQQQRVALARALVIQPDLLLLDEPLSNLDAKLREQMQDEIRDVQQRLGTTAIFVTHDQAEAMAISDHVAIMNEGIIVQYGRPAEIFENPASSFVANFIGRVNRIDGTSRADGKGGQQIQTDSGLSIGLAKPPLNGAVEFLIRPSTIDILPTPLTSEMGRNRIPATVRKLTYAGDTVSVACDVNETTITAEVPGSSNAWRSLVAGQQVTLDWPVTSGFIFERKPN</sequence>
<evidence type="ECO:0000256" key="1">
    <source>
        <dbReference type="ARBA" id="ARBA00005417"/>
    </source>
</evidence>
<keyword evidence="4 6" id="KW-0067">ATP-binding</keyword>
<gene>
    <name evidence="6" type="ORF">G6M86_28565</name>
</gene>
<evidence type="ECO:0000256" key="2">
    <source>
        <dbReference type="ARBA" id="ARBA00022448"/>
    </source>
</evidence>
<keyword evidence="2" id="KW-0813">Transport</keyword>
<feature type="domain" description="ABC transporter" evidence="5">
    <location>
        <begin position="7"/>
        <end position="238"/>
    </location>
</feature>
<dbReference type="RefSeq" id="WP_333722818.1">
    <property type="nucleotide sequence ID" value="NZ_CP049220.1"/>
</dbReference>